<dbReference type="GO" id="GO:0005886">
    <property type="term" value="C:plasma membrane"/>
    <property type="evidence" value="ECO:0007669"/>
    <property type="project" value="UniProtKB-SubCell"/>
</dbReference>
<keyword evidence="3 6" id="KW-0812">Transmembrane</keyword>
<evidence type="ECO:0000256" key="6">
    <source>
        <dbReference type="SAM" id="Phobius"/>
    </source>
</evidence>
<evidence type="ECO:0000313" key="8">
    <source>
        <dbReference type="EMBL" id="PTX60670.1"/>
    </source>
</evidence>
<evidence type="ECO:0000256" key="5">
    <source>
        <dbReference type="ARBA" id="ARBA00023136"/>
    </source>
</evidence>
<comment type="subcellular location">
    <subcellularLocation>
        <location evidence="1">Cell membrane</location>
        <topology evidence="1">Multi-pass membrane protein</topology>
    </subcellularLocation>
</comment>
<name>A0A2T6BX73_9FLAO</name>
<organism evidence="8 9">
    <name type="scientific">Kordia periserrulae</name>
    <dbReference type="NCBI Taxonomy" id="701523"/>
    <lineage>
        <taxon>Bacteria</taxon>
        <taxon>Pseudomonadati</taxon>
        <taxon>Bacteroidota</taxon>
        <taxon>Flavobacteriia</taxon>
        <taxon>Flavobacteriales</taxon>
        <taxon>Flavobacteriaceae</taxon>
        <taxon>Kordia</taxon>
    </lineage>
</organism>
<keyword evidence="2" id="KW-1003">Cell membrane</keyword>
<evidence type="ECO:0000256" key="3">
    <source>
        <dbReference type="ARBA" id="ARBA00022692"/>
    </source>
</evidence>
<comment type="caution">
    <text evidence="8">The sequence shown here is derived from an EMBL/GenBank/DDBJ whole genome shotgun (WGS) entry which is preliminary data.</text>
</comment>
<sequence>MLSKRSFAFIAAFAVQVFYGVTFTFASDVIKGGYIQPFGFILLRVAGAGLLFWLFSFLGPKEKIDRKDYKTFFLGAIFGIAINMLCFFKGFEYTTPIHASVIMVVVPIIVLILSAVFLKEKIIPTKIIGIVLGLSGAVILSMYGKATADSTNIPLGNLLVFINAISYSIYIIIIKKLTYKYHPMTFIKWLFLFGTFLVLPFGVEQLKAVDWSTFSPYIFFEAGFVIVGATFATYLLNPLALRELKASTVTTFLYLQPVIAGIFAVIVGSDSLDMIKIVAAILIFAGVYLVTLNTNKARR</sequence>
<feature type="transmembrane region" description="Helical" evidence="6">
    <location>
        <begin position="186"/>
        <end position="203"/>
    </location>
</feature>
<feature type="transmembrane region" description="Helical" evidence="6">
    <location>
        <begin position="97"/>
        <end position="118"/>
    </location>
</feature>
<evidence type="ECO:0000313" key="9">
    <source>
        <dbReference type="Proteomes" id="UP000244090"/>
    </source>
</evidence>
<gene>
    <name evidence="8" type="ORF">C8N46_106316</name>
</gene>
<feature type="transmembrane region" description="Helical" evidence="6">
    <location>
        <begin position="215"/>
        <end position="236"/>
    </location>
</feature>
<dbReference type="Pfam" id="PF00892">
    <property type="entry name" value="EamA"/>
    <property type="match status" value="2"/>
</dbReference>
<evidence type="ECO:0000256" key="4">
    <source>
        <dbReference type="ARBA" id="ARBA00022989"/>
    </source>
</evidence>
<protein>
    <submittedName>
        <fullName evidence="8">Threonine/homoserine efflux transporter RhtA</fullName>
    </submittedName>
</protein>
<feature type="transmembrane region" description="Helical" evidence="6">
    <location>
        <begin position="248"/>
        <end position="268"/>
    </location>
</feature>
<dbReference type="Gene3D" id="1.10.3730.20">
    <property type="match status" value="1"/>
</dbReference>
<feature type="transmembrane region" description="Helical" evidence="6">
    <location>
        <begin position="36"/>
        <end position="59"/>
    </location>
</feature>
<dbReference type="RefSeq" id="WP_108115591.1">
    <property type="nucleotide sequence ID" value="NZ_QBKT01000006.1"/>
</dbReference>
<dbReference type="PANTHER" id="PTHR32322">
    <property type="entry name" value="INNER MEMBRANE TRANSPORTER"/>
    <property type="match status" value="1"/>
</dbReference>
<feature type="transmembrane region" description="Helical" evidence="6">
    <location>
        <begin position="71"/>
        <end position="91"/>
    </location>
</feature>
<dbReference type="InterPro" id="IPR037185">
    <property type="entry name" value="EmrE-like"/>
</dbReference>
<evidence type="ECO:0000256" key="2">
    <source>
        <dbReference type="ARBA" id="ARBA00022475"/>
    </source>
</evidence>
<keyword evidence="4 6" id="KW-1133">Transmembrane helix</keyword>
<feature type="transmembrane region" description="Helical" evidence="6">
    <location>
        <begin position="125"/>
        <end position="143"/>
    </location>
</feature>
<dbReference type="EMBL" id="QBKT01000006">
    <property type="protein sequence ID" value="PTX60670.1"/>
    <property type="molecule type" value="Genomic_DNA"/>
</dbReference>
<dbReference type="AlphaFoldDB" id="A0A2T6BX73"/>
<feature type="domain" description="EamA" evidence="7">
    <location>
        <begin position="155"/>
        <end position="291"/>
    </location>
</feature>
<accession>A0A2T6BX73</accession>
<dbReference type="OrthoDB" id="9811486at2"/>
<keyword evidence="5 6" id="KW-0472">Membrane</keyword>
<dbReference type="InterPro" id="IPR050638">
    <property type="entry name" value="AA-Vitamin_Transporters"/>
</dbReference>
<dbReference type="SUPFAM" id="SSF103481">
    <property type="entry name" value="Multidrug resistance efflux transporter EmrE"/>
    <property type="match status" value="2"/>
</dbReference>
<evidence type="ECO:0000259" key="7">
    <source>
        <dbReference type="Pfam" id="PF00892"/>
    </source>
</evidence>
<dbReference type="Proteomes" id="UP000244090">
    <property type="component" value="Unassembled WGS sequence"/>
</dbReference>
<keyword evidence="9" id="KW-1185">Reference proteome</keyword>
<dbReference type="PANTHER" id="PTHR32322:SF18">
    <property type="entry name" value="S-ADENOSYLMETHIONINE_S-ADENOSYLHOMOCYSTEINE TRANSPORTER"/>
    <property type="match status" value="1"/>
</dbReference>
<feature type="transmembrane region" description="Helical" evidence="6">
    <location>
        <begin position="274"/>
        <end position="292"/>
    </location>
</feature>
<reference evidence="8 9" key="1">
    <citation type="submission" date="2018-04" db="EMBL/GenBank/DDBJ databases">
        <title>Genomic Encyclopedia of Archaeal and Bacterial Type Strains, Phase II (KMG-II): from individual species to whole genera.</title>
        <authorList>
            <person name="Goeker M."/>
        </authorList>
    </citation>
    <scope>NUCLEOTIDE SEQUENCE [LARGE SCALE GENOMIC DNA]</scope>
    <source>
        <strain evidence="8 9">DSM 25731</strain>
    </source>
</reference>
<proteinExistence type="predicted"/>
<feature type="domain" description="EamA" evidence="7">
    <location>
        <begin position="8"/>
        <end position="141"/>
    </location>
</feature>
<dbReference type="InterPro" id="IPR000620">
    <property type="entry name" value="EamA_dom"/>
</dbReference>
<evidence type="ECO:0000256" key="1">
    <source>
        <dbReference type="ARBA" id="ARBA00004651"/>
    </source>
</evidence>
<feature type="transmembrane region" description="Helical" evidence="6">
    <location>
        <begin position="155"/>
        <end position="174"/>
    </location>
</feature>